<sequence length="250" mass="24676">MAAAGIVAIALGGCAAFSPDTEGAPSTAVTHVLDVYAAASLSGVMETLADEFEEVLPWVDVRVTYGGSSDLAAQILEGAPAAVFASADEAQMAAVADEVAGEPVVFATNTLTIAVPEGNPAGVTGLASLADDAVVSVICAPQVPCGAATAELAAHQGVDIAAVSEELSVTDVLGKVASGQADAGVVYVTDVPRAAGVEAVSIDGADAVVNRYPIARLTRSDFAEIADDFVAYVAGAEGRAVLADAGFGAP</sequence>
<gene>
    <name evidence="4" type="primary">modA</name>
    <name evidence="4" type="ORF">QQX09_11730</name>
</gene>
<name>A0ABT8GBK7_9MICO</name>
<dbReference type="Gene3D" id="3.40.190.10">
    <property type="entry name" value="Periplasmic binding protein-like II"/>
    <property type="match status" value="2"/>
</dbReference>
<proteinExistence type="inferred from homology"/>
<dbReference type="PANTHER" id="PTHR30632:SF0">
    <property type="entry name" value="SULFATE-BINDING PROTEIN"/>
    <property type="match status" value="1"/>
</dbReference>
<protein>
    <submittedName>
        <fullName evidence="4">Molybdate ABC transporter substrate-binding protein</fullName>
    </submittedName>
</protein>
<dbReference type="InterPro" id="IPR005950">
    <property type="entry name" value="ModA"/>
</dbReference>
<evidence type="ECO:0000256" key="1">
    <source>
        <dbReference type="ARBA" id="ARBA00009175"/>
    </source>
</evidence>
<dbReference type="EMBL" id="JAUHPW010000009">
    <property type="protein sequence ID" value="MDN4476525.1"/>
    <property type="molecule type" value="Genomic_DNA"/>
</dbReference>
<evidence type="ECO:0000313" key="4">
    <source>
        <dbReference type="EMBL" id="MDN4476525.1"/>
    </source>
</evidence>
<dbReference type="PIRSF" id="PIRSF004846">
    <property type="entry name" value="ModA"/>
    <property type="match status" value="1"/>
</dbReference>
<evidence type="ECO:0000256" key="3">
    <source>
        <dbReference type="ARBA" id="ARBA00022729"/>
    </source>
</evidence>
<keyword evidence="2" id="KW-0479">Metal-binding</keyword>
<dbReference type="Proteomes" id="UP001172728">
    <property type="component" value="Unassembled WGS sequence"/>
</dbReference>
<reference evidence="4" key="1">
    <citation type="submission" date="2023-06" db="EMBL/GenBank/DDBJ databases">
        <title>Sysu t00192.</title>
        <authorList>
            <person name="Gao L."/>
            <person name="Fang B.-Z."/>
            <person name="Li W.-J."/>
        </authorList>
    </citation>
    <scope>NUCLEOTIDE SEQUENCE</scope>
    <source>
        <strain evidence="4">SYSU T00192</strain>
    </source>
</reference>
<dbReference type="RefSeq" id="WP_301134906.1">
    <property type="nucleotide sequence ID" value="NZ_JAUHPW010000009.1"/>
</dbReference>
<evidence type="ECO:0000313" key="5">
    <source>
        <dbReference type="Proteomes" id="UP001172728"/>
    </source>
</evidence>
<dbReference type="PANTHER" id="PTHR30632">
    <property type="entry name" value="MOLYBDATE-BINDING PERIPLASMIC PROTEIN"/>
    <property type="match status" value="1"/>
</dbReference>
<keyword evidence="3" id="KW-0732">Signal</keyword>
<dbReference type="NCBIfam" id="TIGR01256">
    <property type="entry name" value="modA"/>
    <property type="match status" value="1"/>
</dbReference>
<dbReference type="Pfam" id="PF13531">
    <property type="entry name" value="SBP_bac_11"/>
    <property type="match status" value="1"/>
</dbReference>
<accession>A0ABT8GBK7</accession>
<keyword evidence="5" id="KW-1185">Reference proteome</keyword>
<organism evidence="4 5">
    <name type="scientific">Demequina litoralis</name>
    <dbReference type="NCBI Taxonomy" id="3051660"/>
    <lineage>
        <taxon>Bacteria</taxon>
        <taxon>Bacillati</taxon>
        <taxon>Actinomycetota</taxon>
        <taxon>Actinomycetes</taxon>
        <taxon>Micrococcales</taxon>
        <taxon>Demequinaceae</taxon>
        <taxon>Demequina</taxon>
    </lineage>
</organism>
<comment type="caution">
    <text evidence="4">The sequence shown here is derived from an EMBL/GenBank/DDBJ whole genome shotgun (WGS) entry which is preliminary data.</text>
</comment>
<evidence type="ECO:0000256" key="2">
    <source>
        <dbReference type="ARBA" id="ARBA00022723"/>
    </source>
</evidence>
<dbReference type="InterPro" id="IPR050682">
    <property type="entry name" value="ModA/WtpA"/>
</dbReference>
<dbReference type="SUPFAM" id="SSF53850">
    <property type="entry name" value="Periplasmic binding protein-like II"/>
    <property type="match status" value="1"/>
</dbReference>
<comment type="similarity">
    <text evidence="1">Belongs to the bacterial solute-binding protein ModA family.</text>
</comment>